<dbReference type="SMART" id="SM00470">
    <property type="entry name" value="ParB"/>
    <property type="match status" value="1"/>
</dbReference>
<dbReference type="Pfam" id="PF02195">
    <property type="entry name" value="ParB_N"/>
    <property type="match status" value="1"/>
</dbReference>
<gene>
    <name evidence="5" type="ORF">ACFPOF_17015</name>
</gene>
<feature type="compositionally biased region" description="Basic and acidic residues" evidence="3">
    <location>
        <begin position="296"/>
        <end position="305"/>
    </location>
</feature>
<evidence type="ECO:0000256" key="1">
    <source>
        <dbReference type="ARBA" id="ARBA00006295"/>
    </source>
</evidence>
<dbReference type="SUPFAM" id="SSF109709">
    <property type="entry name" value="KorB DNA-binding domain-like"/>
    <property type="match status" value="1"/>
</dbReference>
<comment type="similarity">
    <text evidence="1">Belongs to the ParB family.</text>
</comment>
<reference evidence="6" key="1">
    <citation type="journal article" date="2019" name="Int. J. Syst. Evol. Microbiol.">
        <title>The Global Catalogue of Microorganisms (GCM) 10K type strain sequencing project: providing services to taxonomists for standard genome sequencing and annotation.</title>
        <authorList>
            <consortium name="The Broad Institute Genomics Platform"/>
            <consortium name="The Broad Institute Genome Sequencing Center for Infectious Disease"/>
            <person name="Wu L."/>
            <person name="Ma J."/>
        </authorList>
    </citation>
    <scope>NUCLEOTIDE SEQUENCE [LARGE SCALE GENOMIC DNA]</scope>
    <source>
        <strain evidence="6">CGMCC 1.18575</strain>
    </source>
</reference>
<dbReference type="PANTHER" id="PTHR33375">
    <property type="entry name" value="CHROMOSOME-PARTITIONING PROTEIN PARB-RELATED"/>
    <property type="match status" value="1"/>
</dbReference>
<evidence type="ECO:0000256" key="2">
    <source>
        <dbReference type="ARBA" id="ARBA00022829"/>
    </source>
</evidence>
<keyword evidence="2" id="KW-0159">Chromosome partition</keyword>
<feature type="domain" description="ParB-like N-terminal" evidence="4">
    <location>
        <begin position="4"/>
        <end position="95"/>
    </location>
</feature>
<dbReference type="Proteomes" id="UP001596113">
    <property type="component" value="Unassembled WGS sequence"/>
</dbReference>
<protein>
    <submittedName>
        <fullName evidence="5">ParB/RepB/Spo0J family partition protein</fullName>
    </submittedName>
</protein>
<name>A0ABW0HTE7_9BACL</name>
<accession>A0ABW0HTE7</accession>
<evidence type="ECO:0000313" key="5">
    <source>
        <dbReference type="EMBL" id="MFC5404436.1"/>
    </source>
</evidence>
<dbReference type="EMBL" id="JBHSMI010000028">
    <property type="protein sequence ID" value="MFC5404436.1"/>
    <property type="molecule type" value="Genomic_DNA"/>
</dbReference>
<dbReference type="NCBIfam" id="TIGR00180">
    <property type="entry name" value="parB_part"/>
    <property type="match status" value="1"/>
</dbReference>
<proteinExistence type="inferred from homology"/>
<keyword evidence="6" id="KW-1185">Reference proteome</keyword>
<dbReference type="InterPro" id="IPR050336">
    <property type="entry name" value="Chromosome_partition/occlusion"/>
</dbReference>
<dbReference type="Pfam" id="PF17762">
    <property type="entry name" value="HTH_ParB"/>
    <property type="match status" value="1"/>
</dbReference>
<organism evidence="5 6">
    <name type="scientific">Cohnella soli</name>
    <dbReference type="NCBI Taxonomy" id="425005"/>
    <lineage>
        <taxon>Bacteria</taxon>
        <taxon>Bacillati</taxon>
        <taxon>Bacillota</taxon>
        <taxon>Bacilli</taxon>
        <taxon>Bacillales</taxon>
        <taxon>Paenibacillaceae</taxon>
        <taxon>Cohnella</taxon>
    </lineage>
</organism>
<dbReference type="SUPFAM" id="SSF110849">
    <property type="entry name" value="ParB/Sulfiredoxin"/>
    <property type="match status" value="1"/>
</dbReference>
<dbReference type="RefSeq" id="WP_378134736.1">
    <property type="nucleotide sequence ID" value="NZ_JBHSMI010000028.1"/>
</dbReference>
<dbReference type="PANTHER" id="PTHR33375:SF1">
    <property type="entry name" value="CHROMOSOME-PARTITIONING PROTEIN PARB-RELATED"/>
    <property type="match status" value="1"/>
</dbReference>
<dbReference type="InterPro" id="IPR036086">
    <property type="entry name" value="ParB/Sulfiredoxin_sf"/>
</dbReference>
<feature type="region of interest" description="Disordered" evidence="3">
    <location>
        <begin position="283"/>
        <end position="305"/>
    </location>
</feature>
<dbReference type="Gene3D" id="1.10.10.2830">
    <property type="match status" value="1"/>
</dbReference>
<dbReference type="InterPro" id="IPR004437">
    <property type="entry name" value="ParB/RepB/Spo0J"/>
</dbReference>
<sequence>MDIIPIPIHLIDEDKDQPRYQFQEQALQELKESIAELGLLSPIKVRKTDDGRYKIIYGNRRYKACTMLSLPTVPCIVSEVTDEMEIYLEQIAENLTREGFSPIEEAEAFNKLLTDSRFSSSTKYMSSKLGKPEAYIKNKLDLLKFSPSVRKLIVGGTDIRKDQLTEDQLLPLKDLPMEYRDSLALTMAADEMPVTDVKRIAKLFKDKDISDATKGKLLFKTGPQLLETWATHEHNKKERARNAEAAEAAAKLEVPAMAAVMDVPMAHAAPGDDAEVQSTIVRPTAQRRTPPPFEKPIAEDKQPDRPFEPVNVIEEMLNVMLGTLPAPISLSPADIPTLEGVERLQFISDVDALVDDLERHLAEWRAIKDRLAVKL</sequence>
<comment type="caution">
    <text evidence="5">The sequence shown here is derived from an EMBL/GenBank/DDBJ whole genome shotgun (WGS) entry which is preliminary data.</text>
</comment>
<evidence type="ECO:0000313" key="6">
    <source>
        <dbReference type="Proteomes" id="UP001596113"/>
    </source>
</evidence>
<dbReference type="InterPro" id="IPR003115">
    <property type="entry name" value="ParB_N"/>
</dbReference>
<dbReference type="InterPro" id="IPR041468">
    <property type="entry name" value="HTH_ParB/Spo0J"/>
</dbReference>
<dbReference type="Gene3D" id="3.90.1530.30">
    <property type="match status" value="1"/>
</dbReference>
<evidence type="ECO:0000259" key="4">
    <source>
        <dbReference type="SMART" id="SM00470"/>
    </source>
</evidence>
<evidence type="ECO:0000256" key="3">
    <source>
        <dbReference type="SAM" id="MobiDB-lite"/>
    </source>
</evidence>